<keyword evidence="2" id="KW-0812">Transmembrane</keyword>
<dbReference type="Proteomes" id="UP000434052">
    <property type="component" value="Unassembled WGS sequence"/>
</dbReference>
<keyword evidence="2" id="KW-0472">Membrane</keyword>
<gene>
    <name evidence="3" type="ORF">DQK91_11200</name>
</gene>
<feature type="transmembrane region" description="Helical" evidence="2">
    <location>
        <begin position="12"/>
        <end position="34"/>
    </location>
</feature>
<dbReference type="AlphaFoldDB" id="A0A6P1ZJ39"/>
<evidence type="ECO:0000256" key="1">
    <source>
        <dbReference type="SAM" id="MobiDB-lite"/>
    </source>
</evidence>
<evidence type="ECO:0000313" key="3">
    <source>
        <dbReference type="EMBL" id="TVM33774.1"/>
    </source>
</evidence>
<evidence type="ECO:0000256" key="2">
    <source>
        <dbReference type="SAM" id="Phobius"/>
    </source>
</evidence>
<organism evidence="3 4">
    <name type="scientific">Oceanidesulfovibrio marinus</name>
    <dbReference type="NCBI Taxonomy" id="370038"/>
    <lineage>
        <taxon>Bacteria</taxon>
        <taxon>Pseudomonadati</taxon>
        <taxon>Thermodesulfobacteriota</taxon>
        <taxon>Desulfovibrionia</taxon>
        <taxon>Desulfovibrionales</taxon>
        <taxon>Desulfovibrionaceae</taxon>
        <taxon>Oceanidesulfovibrio</taxon>
    </lineage>
</organism>
<keyword evidence="2" id="KW-1133">Transmembrane helix</keyword>
<comment type="caution">
    <text evidence="3">The sequence shown here is derived from an EMBL/GenBank/DDBJ whole genome shotgun (WGS) entry which is preliminary data.</text>
</comment>
<name>A0A6P1ZJ39_9BACT</name>
<feature type="region of interest" description="Disordered" evidence="1">
    <location>
        <begin position="45"/>
        <end position="68"/>
    </location>
</feature>
<dbReference type="OrthoDB" id="189831at2"/>
<sequence>MLTGFIQSLGGSLPYLIILAVSFLVFLTMTFLSFGGEDADGSHLDSGAGGDTAHGDAPDDMGDVGDDLSHGDSHDGHFRGLVRYLSFRNLINYLMGFGAAGFLAMQAGLHPFWAANCAVAGGAIAAFVMYKLMAALYSLSEEQENDMSDAAGQIGRVYIEIGANRSRRGKVLVTTKSAQREFTALTDNASPLPIHASVRITACEGDCLVVEPLAE</sequence>
<feature type="transmembrane region" description="Helical" evidence="2">
    <location>
        <begin position="113"/>
        <end position="130"/>
    </location>
</feature>
<accession>A0A6P1ZJ39</accession>
<dbReference type="RefSeq" id="WP_144305441.1">
    <property type="nucleotide sequence ID" value="NZ_QMIF01000006.1"/>
</dbReference>
<protein>
    <recommendedName>
        <fullName evidence="5">NfeD-like C-terminal domain-containing protein</fullName>
    </recommendedName>
</protein>
<evidence type="ECO:0000313" key="4">
    <source>
        <dbReference type="Proteomes" id="UP000434052"/>
    </source>
</evidence>
<dbReference type="Gene3D" id="2.40.50.140">
    <property type="entry name" value="Nucleic acid-binding proteins"/>
    <property type="match status" value="1"/>
</dbReference>
<dbReference type="InterPro" id="IPR012340">
    <property type="entry name" value="NA-bd_OB-fold"/>
</dbReference>
<dbReference type="EMBL" id="QMIF01000006">
    <property type="protein sequence ID" value="TVM33774.1"/>
    <property type="molecule type" value="Genomic_DNA"/>
</dbReference>
<proteinExistence type="predicted"/>
<evidence type="ECO:0008006" key="5">
    <source>
        <dbReference type="Google" id="ProtNLM"/>
    </source>
</evidence>
<feature type="transmembrane region" description="Helical" evidence="2">
    <location>
        <begin position="90"/>
        <end position="107"/>
    </location>
</feature>
<reference evidence="3 4" key="1">
    <citation type="submission" date="2018-06" db="EMBL/GenBank/DDBJ databases">
        <title>Complete genome of Desulfovibrio marinus P48SEP.</title>
        <authorList>
            <person name="Crispim J.S."/>
            <person name="Vidigal P.M.P."/>
            <person name="Silva L.C.F."/>
            <person name="Araujo L.C."/>
            <person name="Laguardia C.N."/>
            <person name="Dias R.S."/>
            <person name="Sousa M.P."/>
            <person name="Paula S.O."/>
            <person name="Silva C."/>
        </authorList>
    </citation>
    <scope>NUCLEOTIDE SEQUENCE [LARGE SCALE GENOMIC DNA]</scope>
    <source>
        <strain evidence="3 4">P48SEP</strain>
    </source>
</reference>